<dbReference type="AlphaFoldDB" id="D3T9C9"/>
<name>D3T9C9_ACIB4</name>
<dbReference type="GeneID" id="8827849"/>
<keyword evidence="2" id="KW-1185">Reference proteome</keyword>
<dbReference type="RefSeq" id="WP_012997252.1">
    <property type="nucleotide sequence ID" value="NC_013926.1"/>
</dbReference>
<dbReference type="PIRSF" id="PIRSF004897">
    <property type="entry name" value="UCP004897_ACT"/>
    <property type="match status" value="1"/>
</dbReference>
<organism evidence="1 2">
    <name type="scientific">Aciduliprofundum boonei (strain DSM 19572 / T469)</name>
    <dbReference type="NCBI Taxonomy" id="439481"/>
    <lineage>
        <taxon>Archaea</taxon>
        <taxon>Methanobacteriati</taxon>
        <taxon>Thermoplasmatota</taxon>
        <taxon>DHVE2 group</taxon>
        <taxon>Candidatus Aciduliprofundum</taxon>
    </lineage>
</organism>
<evidence type="ECO:0000313" key="2">
    <source>
        <dbReference type="Proteomes" id="UP000001400"/>
    </source>
</evidence>
<evidence type="ECO:0008006" key="3">
    <source>
        <dbReference type="Google" id="ProtNLM"/>
    </source>
</evidence>
<dbReference type="OrthoDB" id="30884at2157"/>
<accession>D3T9C9</accession>
<dbReference type="HOGENOM" id="CLU_119372_0_0_2"/>
<dbReference type="InterPro" id="IPR014424">
    <property type="entry name" value="UCP004897_ACT"/>
</dbReference>
<sequence>MLLIVEEYFKNFPARKKVAELLITLGISVRNSKLYVGNVDVPVNSIAEVAGVNRKIVYHTIEYIEKTYELRNIFERLEPKLSLSKVAPIMGWEVLEIDFKKPKYGCLIEKIFKILSDASCEVRQIIGERQLLDKSKLTIVLEKPIDMDAMGEIRKLDGVDTITLHTSEIDKQKIVCNYCKVKYCPRKVSFK</sequence>
<proteinExistence type="predicted"/>
<gene>
    <name evidence="1" type="ordered locus">Aboo_0899</name>
</gene>
<dbReference type="EMBL" id="CP001941">
    <property type="protein sequence ID" value="ADD08708.1"/>
    <property type="molecule type" value="Genomic_DNA"/>
</dbReference>
<protein>
    <recommendedName>
        <fullName evidence="3">Regulator of amino acid metabolism, contains ACT domain protein</fullName>
    </recommendedName>
</protein>
<evidence type="ECO:0000313" key="1">
    <source>
        <dbReference type="EMBL" id="ADD08708.1"/>
    </source>
</evidence>
<dbReference type="KEGG" id="abi:Aboo_0899"/>
<reference evidence="1" key="1">
    <citation type="submission" date="2010-02" db="EMBL/GenBank/DDBJ databases">
        <title>Complete sequence of Aciduliprofundum boonei T469.</title>
        <authorList>
            <consortium name="US DOE Joint Genome Institute"/>
            <person name="Lucas S."/>
            <person name="Copeland A."/>
            <person name="Lapidus A."/>
            <person name="Cheng J.-F."/>
            <person name="Bruce D."/>
            <person name="Goodwin L."/>
            <person name="Pitluck S."/>
            <person name="Saunders E."/>
            <person name="Detter J.C."/>
            <person name="Han C."/>
            <person name="Tapia R."/>
            <person name="Land M."/>
            <person name="Hauser L."/>
            <person name="Kyrpides N."/>
            <person name="Mikhailova N."/>
            <person name="Flores G."/>
            <person name="Reysenbach A.-L."/>
            <person name="Woyke T."/>
        </authorList>
    </citation>
    <scope>NUCLEOTIDE SEQUENCE</scope>
    <source>
        <strain evidence="1">T469</strain>
    </source>
</reference>
<dbReference type="Proteomes" id="UP000001400">
    <property type="component" value="Chromosome"/>
</dbReference>